<dbReference type="Proteomes" id="UP001596050">
    <property type="component" value="Unassembled WGS sequence"/>
</dbReference>
<sequence length="75" mass="8409">MTLTAVDTVDFSFQSAPATGEARRDARQRMIVDDAIALLGSSNIMSAFEYLRARDIGIHVIERVLLEPMQRRSRA</sequence>
<accession>A0ABW0L744</accession>
<dbReference type="RefSeq" id="WP_379784037.1">
    <property type="nucleotide sequence ID" value="NZ_JBHSMU010000014.1"/>
</dbReference>
<evidence type="ECO:0000313" key="2">
    <source>
        <dbReference type="Proteomes" id="UP001596050"/>
    </source>
</evidence>
<name>A0ABW0L744_9BURK</name>
<gene>
    <name evidence="1" type="ORF">ACFPN5_13440</name>
</gene>
<protein>
    <submittedName>
        <fullName evidence="1">Uncharacterized protein</fullName>
    </submittedName>
</protein>
<organism evidence="1 2">
    <name type="scientific">Massilia niabensis</name>
    <dbReference type="NCBI Taxonomy" id="544910"/>
    <lineage>
        <taxon>Bacteria</taxon>
        <taxon>Pseudomonadati</taxon>
        <taxon>Pseudomonadota</taxon>
        <taxon>Betaproteobacteria</taxon>
        <taxon>Burkholderiales</taxon>
        <taxon>Oxalobacteraceae</taxon>
        <taxon>Telluria group</taxon>
        <taxon>Massilia</taxon>
    </lineage>
</organism>
<comment type="caution">
    <text evidence="1">The sequence shown here is derived from an EMBL/GenBank/DDBJ whole genome shotgun (WGS) entry which is preliminary data.</text>
</comment>
<reference evidence="2" key="1">
    <citation type="journal article" date="2019" name="Int. J. Syst. Evol. Microbiol.">
        <title>The Global Catalogue of Microorganisms (GCM) 10K type strain sequencing project: providing services to taxonomists for standard genome sequencing and annotation.</title>
        <authorList>
            <consortium name="The Broad Institute Genomics Platform"/>
            <consortium name="The Broad Institute Genome Sequencing Center for Infectious Disease"/>
            <person name="Wu L."/>
            <person name="Ma J."/>
        </authorList>
    </citation>
    <scope>NUCLEOTIDE SEQUENCE [LARGE SCALE GENOMIC DNA]</scope>
    <source>
        <strain evidence="2">KACC 12649</strain>
    </source>
</reference>
<dbReference type="EMBL" id="JBHSMU010000014">
    <property type="protein sequence ID" value="MFC5460808.1"/>
    <property type="molecule type" value="Genomic_DNA"/>
</dbReference>
<evidence type="ECO:0000313" key="1">
    <source>
        <dbReference type="EMBL" id="MFC5460808.1"/>
    </source>
</evidence>
<proteinExistence type="predicted"/>
<keyword evidence="2" id="KW-1185">Reference proteome</keyword>